<keyword evidence="2" id="KW-0418">Kinase</keyword>
<keyword evidence="3" id="KW-1185">Reference proteome</keyword>
<sequence length="333" mass="38184">MSRIPDLVLDSKLVTEFRHGLTKHVLYEADPSSTHRTTKRKESWKPEKCIGRGGFGSVWLERCVRGKRDVELRAVKNIPRPAEAKDYLRELESIAKFSHPRYARCFVKSLGWYETSDDLYIAMEYLAFGDLHHYLADNIALTEAEIKEIAYQICEGLSLMHENGFAHRDLKPGNILICSQPPQPWWVKIADFGISKRVENATTGPSTRKGTETFMPPEWHGFSSNEDDAASEAMFAVDMWSLGEVTYRMFTRHATFKSSYEVYKFTEGQMPFPRDPLRRSNASDTACNFIEELMKPAAELRPTASRALQHEWMPILTPNSPDTASLKSFEYEK</sequence>
<dbReference type="InterPro" id="IPR053235">
    <property type="entry name" value="Ser_Thr_kinase"/>
</dbReference>
<dbReference type="GO" id="GO:0005524">
    <property type="term" value="F:ATP binding"/>
    <property type="evidence" value="ECO:0007669"/>
    <property type="project" value="InterPro"/>
</dbReference>
<keyword evidence="2" id="KW-0808">Transferase</keyword>
<organism evidence="2 3">
    <name type="scientific">Polyplosphaeria fusca</name>
    <dbReference type="NCBI Taxonomy" id="682080"/>
    <lineage>
        <taxon>Eukaryota</taxon>
        <taxon>Fungi</taxon>
        <taxon>Dikarya</taxon>
        <taxon>Ascomycota</taxon>
        <taxon>Pezizomycotina</taxon>
        <taxon>Dothideomycetes</taxon>
        <taxon>Pleosporomycetidae</taxon>
        <taxon>Pleosporales</taxon>
        <taxon>Tetraplosphaeriaceae</taxon>
        <taxon>Polyplosphaeria</taxon>
    </lineage>
</organism>
<dbReference type="Gene3D" id="1.10.510.10">
    <property type="entry name" value="Transferase(Phosphotransferase) domain 1"/>
    <property type="match status" value="1"/>
</dbReference>
<feature type="domain" description="Protein kinase" evidence="1">
    <location>
        <begin position="44"/>
        <end position="313"/>
    </location>
</feature>
<dbReference type="AlphaFoldDB" id="A0A9P4V304"/>
<dbReference type="InterPro" id="IPR011009">
    <property type="entry name" value="Kinase-like_dom_sf"/>
</dbReference>
<evidence type="ECO:0000313" key="2">
    <source>
        <dbReference type="EMBL" id="KAF2737982.1"/>
    </source>
</evidence>
<protein>
    <submittedName>
        <fullName evidence="2">Kinase-like protein</fullName>
    </submittedName>
</protein>
<evidence type="ECO:0000313" key="3">
    <source>
        <dbReference type="Proteomes" id="UP000799444"/>
    </source>
</evidence>
<dbReference type="InterPro" id="IPR000719">
    <property type="entry name" value="Prot_kinase_dom"/>
</dbReference>
<dbReference type="GO" id="GO:0004674">
    <property type="term" value="F:protein serine/threonine kinase activity"/>
    <property type="evidence" value="ECO:0007669"/>
    <property type="project" value="TreeGrafter"/>
</dbReference>
<dbReference type="SMART" id="SM00220">
    <property type="entry name" value="S_TKc"/>
    <property type="match status" value="1"/>
</dbReference>
<reference evidence="2" key="1">
    <citation type="journal article" date="2020" name="Stud. Mycol.">
        <title>101 Dothideomycetes genomes: a test case for predicting lifestyles and emergence of pathogens.</title>
        <authorList>
            <person name="Haridas S."/>
            <person name="Albert R."/>
            <person name="Binder M."/>
            <person name="Bloem J."/>
            <person name="Labutti K."/>
            <person name="Salamov A."/>
            <person name="Andreopoulos B."/>
            <person name="Baker S."/>
            <person name="Barry K."/>
            <person name="Bills G."/>
            <person name="Bluhm B."/>
            <person name="Cannon C."/>
            <person name="Castanera R."/>
            <person name="Culley D."/>
            <person name="Daum C."/>
            <person name="Ezra D."/>
            <person name="Gonzalez J."/>
            <person name="Henrissat B."/>
            <person name="Kuo A."/>
            <person name="Liang C."/>
            <person name="Lipzen A."/>
            <person name="Lutzoni F."/>
            <person name="Magnuson J."/>
            <person name="Mondo S."/>
            <person name="Nolan M."/>
            <person name="Ohm R."/>
            <person name="Pangilinan J."/>
            <person name="Park H.-J."/>
            <person name="Ramirez L."/>
            <person name="Alfaro M."/>
            <person name="Sun H."/>
            <person name="Tritt A."/>
            <person name="Yoshinaga Y."/>
            <person name="Zwiers L.-H."/>
            <person name="Turgeon B."/>
            <person name="Goodwin S."/>
            <person name="Spatafora J."/>
            <person name="Crous P."/>
            <person name="Grigoriev I."/>
        </authorList>
    </citation>
    <scope>NUCLEOTIDE SEQUENCE</scope>
    <source>
        <strain evidence="2">CBS 125425</strain>
    </source>
</reference>
<gene>
    <name evidence="2" type="ORF">EJ04DRAFT_429870</name>
</gene>
<name>A0A9P4V304_9PLEO</name>
<dbReference type="OrthoDB" id="10252171at2759"/>
<dbReference type="GO" id="GO:0005737">
    <property type="term" value="C:cytoplasm"/>
    <property type="evidence" value="ECO:0007669"/>
    <property type="project" value="TreeGrafter"/>
</dbReference>
<accession>A0A9P4V304</accession>
<dbReference type="CDD" id="cd14014">
    <property type="entry name" value="STKc_PknB_like"/>
    <property type="match status" value="1"/>
</dbReference>
<proteinExistence type="predicted"/>
<comment type="caution">
    <text evidence="2">The sequence shown here is derived from an EMBL/GenBank/DDBJ whole genome shotgun (WGS) entry which is preliminary data.</text>
</comment>
<dbReference type="EMBL" id="ML996112">
    <property type="protein sequence ID" value="KAF2737982.1"/>
    <property type="molecule type" value="Genomic_DNA"/>
</dbReference>
<dbReference type="PANTHER" id="PTHR24361">
    <property type="entry name" value="MITOGEN-ACTIVATED KINASE KINASE KINASE"/>
    <property type="match status" value="1"/>
</dbReference>
<evidence type="ECO:0000259" key="1">
    <source>
        <dbReference type="PROSITE" id="PS50011"/>
    </source>
</evidence>
<dbReference type="PROSITE" id="PS00108">
    <property type="entry name" value="PROTEIN_KINASE_ST"/>
    <property type="match status" value="1"/>
</dbReference>
<dbReference type="Pfam" id="PF00069">
    <property type="entry name" value="Pkinase"/>
    <property type="match status" value="1"/>
</dbReference>
<dbReference type="PROSITE" id="PS50011">
    <property type="entry name" value="PROTEIN_KINASE_DOM"/>
    <property type="match status" value="1"/>
</dbReference>
<dbReference type="SUPFAM" id="SSF56112">
    <property type="entry name" value="Protein kinase-like (PK-like)"/>
    <property type="match status" value="1"/>
</dbReference>
<dbReference type="Proteomes" id="UP000799444">
    <property type="component" value="Unassembled WGS sequence"/>
</dbReference>
<dbReference type="InterPro" id="IPR008271">
    <property type="entry name" value="Ser/Thr_kinase_AS"/>
</dbReference>